<dbReference type="EMBL" id="JBBPBN010000028">
    <property type="protein sequence ID" value="KAK9006999.1"/>
    <property type="molecule type" value="Genomic_DNA"/>
</dbReference>
<evidence type="ECO:0000313" key="2">
    <source>
        <dbReference type="EMBL" id="KAK9006999.1"/>
    </source>
</evidence>
<dbReference type="Proteomes" id="UP001396334">
    <property type="component" value="Unassembled WGS sequence"/>
</dbReference>
<keyword evidence="1" id="KW-1133">Transmembrane helix</keyword>
<reference evidence="2 3" key="1">
    <citation type="journal article" date="2024" name="G3 (Bethesda)">
        <title>Genome assembly of Hibiscus sabdariffa L. provides insights into metabolisms of medicinal natural products.</title>
        <authorList>
            <person name="Kim T."/>
        </authorList>
    </citation>
    <scope>NUCLEOTIDE SEQUENCE [LARGE SCALE GENOMIC DNA]</scope>
    <source>
        <strain evidence="2">TK-2024</strain>
        <tissue evidence="2">Old leaves</tissue>
    </source>
</reference>
<sequence>MVDSNAIELALIVGLSLSLTMVSLFGFTTINGVGDKTSNVVEKSSSFKKSSNGLGILGAIFASLAVEASSEECTDSSIVSLSNFPVGYHITINTSGVCFCNNTNKGAKGGACLNDHRIKVHQNRRYIVNVYPNIHGVESMVLSIQSRVEGSKGNLIIFEEPRCTVHDFSAVGCIIKLDSREVGLNWGNIDKMIFLPYVGVGTYENLIVNLLMANSLLIIRNTRSMVGVSQETVGVKN</sequence>
<protein>
    <submittedName>
        <fullName evidence="2">Uncharacterized protein</fullName>
    </submittedName>
</protein>
<keyword evidence="3" id="KW-1185">Reference proteome</keyword>
<evidence type="ECO:0000256" key="1">
    <source>
        <dbReference type="SAM" id="Phobius"/>
    </source>
</evidence>
<comment type="caution">
    <text evidence="2">The sequence shown here is derived from an EMBL/GenBank/DDBJ whole genome shotgun (WGS) entry which is preliminary data.</text>
</comment>
<feature type="transmembrane region" description="Helical" evidence="1">
    <location>
        <begin position="6"/>
        <end position="27"/>
    </location>
</feature>
<gene>
    <name evidence="2" type="ORF">V6N11_019327</name>
</gene>
<evidence type="ECO:0000313" key="3">
    <source>
        <dbReference type="Proteomes" id="UP001396334"/>
    </source>
</evidence>
<keyword evidence="1" id="KW-0812">Transmembrane</keyword>
<proteinExistence type="predicted"/>
<keyword evidence="1" id="KW-0472">Membrane</keyword>
<accession>A0ABR2R2K0</accession>
<name>A0ABR2R2K0_9ROSI</name>
<organism evidence="2 3">
    <name type="scientific">Hibiscus sabdariffa</name>
    <name type="common">roselle</name>
    <dbReference type="NCBI Taxonomy" id="183260"/>
    <lineage>
        <taxon>Eukaryota</taxon>
        <taxon>Viridiplantae</taxon>
        <taxon>Streptophyta</taxon>
        <taxon>Embryophyta</taxon>
        <taxon>Tracheophyta</taxon>
        <taxon>Spermatophyta</taxon>
        <taxon>Magnoliopsida</taxon>
        <taxon>eudicotyledons</taxon>
        <taxon>Gunneridae</taxon>
        <taxon>Pentapetalae</taxon>
        <taxon>rosids</taxon>
        <taxon>malvids</taxon>
        <taxon>Malvales</taxon>
        <taxon>Malvaceae</taxon>
        <taxon>Malvoideae</taxon>
        <taxon>Hibiscus</taxon>
    </lineage>
</organism>